<dbReference type="InterPro" id="IPR020460">
    <property type="entry name" value="Znf_C4-type_bac"/>
</dbReference>
<dbReference type="SUPFAM" id="SSF57716">
    <property type="entry name" value="Glucocorticoid receptor-like (DNA-binding domain)"/>
    <property type="match status" value="1"/>
</dbReference>
<evidence type="ECO:0000256" key="2">
    <source>
        <dbReference type="ARBA" id="ARBA00022771"/>
    </source>
</evidence>
<reference evidence="6 7" key="1">
    <citation type="journal article" date="2018" name="ISME J.">
        <title>A methanotrophic archaeon couples anaerobic oxidation of methane to Fe(III) reduction.</title>
        <authorList>
            <person name="Cai C."/>
            <person name="Leu A.O."/>
            <person name="Xie G.J."/>
            <person name="Guo J."/>
            <person name="Feng Y."/>
            <person name="Zhao J.X."/>
            <person name="Tyson G.W."/>
            <person name="Yuan Z."/>
            <person name="Hu S."/>
        </authorList>
    </citation>
    <scope>NUCLEOTIDE SEQUENCE [LARGE SCALE GENOMIC DNA]</scope>
    <source>
        <strain evidence="6">FeB_12</strain>
    </source>
</reference>
<keyword evidence="1" id="KW-0479">Metal-binding</keyword>
<organism evidence="6 7">
    <name type="scientific">candidate division GN15 bacterium</name>
    <dbReference type="NCBI Taxonomy" id="2072418"/>
    <lineage>
        <taxon>Bacteria</taxon>
        <taxon>candidate division GN15</taxon>
    </lineage>
</organism>
<dbReference type="Pfam" id="PF01258">
    <property type="entry name" value="zf-dskA_traR"/>
    <property type="match status" value="1"/>
</dbReference>
<evidence type="ECO:0000313" key="6">
    <source>
        <dbReference type="EMBL" id="PWB70392.1"/>
    </source>
</evidence>
<accession>A0A855WZF9</accession>
<evidence type="ECO:0000313" key="7">
    <source>
        <dbReference type="Proteomes" id="UP000250918"/>
    </source>
</evidence>
<dbReference type="PROSITE" id="PS51128">
    <property type="entry name" value="ZF_DKSA_2"/>
    <property type="match status" value="1"/>
</dbReference>
<evidence type="ECO:0000256" key="3">
    <source>
        <dbReference type="ARBA" id="ARBA00022833"/>
    </source>
</evidence>
<dbReference type="InterPro" id="IPR037187">
    <property type="entry name" value="DnaK_N"/>
</dbReference>
<name>A0A855WZF9_9BACT</name>
<protein>
    <submittedName>
        <fullName evidence="6">Transcriptional regulator</fullName>
    </submittedName>
</protein>
<dbReference type="AlphaFoldDB" id="A0A855WZF9"/>
<dbReference type="PRINTS" id="PR00618">
    <property type="entry name" value="DKSAZNFINGER"/>
</dbReference>
<keyword evidence="2" id="KW-0863">Zinc-finger</keyword>
<evidence type="ECO:0000259" key="5">
    <source>
        <dbReference type="Pfam" id="PF01258"/>
    </source>
</evidence>
<dbReference type="PANTHER" id="PTHR33823">
    <property type="entry name" value="RNA POLYMERASE-BINDING TRANSCRIPTION FACTOR DKSA-RELATED"/>
    <property type="match status" value="1"/>
</dbReference>
<evidence type="ECO:0000256" key="1">
    <source>
        <dbReference type="ARBA" id="ARBA00022723"/>
    </source>
</evidence>
<dbReference type="Proteomes" id="UP000250918">
    <property type="component" value="Unassembled WGS sequence"/>
</dbReference>
<comment type="caution">
    <text evidence="6">The sequence shown here is derived from an EMBL/GenBank/DDBJ whole genome shotgun (WGS) entry which is preliminary data.</text>
</comment>
<dbReference type="PANTHER" id="PTHR33823:SF4">
    <property type="entry name" value="GENERAL STRESS PROTEIN 16O"/>
    <property type="match status" value="1"/>
</dbReference>
<evidence type="ECO:0000256" key="4">
    <source>
        <dbReference type="PROSITE-ProRule" id="PRU00510"/>
    </source>
</evidence>
<dbReference type="EMBL" id="PQAP01000146">
    <property type="protein sequence ID" value="PWB70392.1"/>
    <property type="molecule type" value="Genomic_DNA"/>
</dbReference>
<feature type="domain" description="Zinc finger DksA/TraR C4-type" evidence="5">
    <location>
        <begin position="87"/>
        <end position="121"/>
    </location>
</feature>
<dbReference type="Gene3D" id="1.20.120.910">
    <property type="entry name" value="DksA, coiled-coil domain"/>
    <property type="match status" value="1"/>
</dbReference>
<feature type="zinc finger region" description="dksA C4-type" evidence="4">
    <location>
        <begin position="92"/>
        <end position="116"/>
    </location>
</feature>
<gene>
    <name evidence="6" type="ORF">C3F09_09160</name>
</gene>
<dbReference type="SUPFAM" id="SSF109635">
    <property type="entry name" value="DnaK suppressor protein DksA, alpha-hairpin domain"/>
    <property type="match status" value="1"/>
</dbReference>
<proteinExistence type="predicted"/>
<sequence>MKQADLKKYKELLLTKKKELLEEMGLISNQHIGTTMKDAAGDLSSYSYHMADQGTDTMDREMAYMLASKSGRLIYHIDEALRRIEDGTYGNCHSCGKPISTARLEAVPHARLCIECKEKEEDKK</sequence>
<dbReference type="InterPro" id="IPR000962">
    <property type="entry name" value="Znf_DskA_TraR"/>
</dbReference>
<keyword evidence="3" id="KW-0862">Zinc</keyword>
<dbReference type="GO" id="GO:0008270">
    <property type="term" value="F:zinc ion binding"/>
    <property type="evidence" value="ECO:0007669"/>
    <property type="project" value="UniProtKB-KW"/>
</dbReference>